<accession>A0A7W0C8A8</accession>
<evidence type="ECO:0000313" key="3">
    <source>
        <dbReference type="Proteomes" id="UP000525298"/>
    </source>
</evidence>
<dbReference type="Gene3D" id="3.90.10.10">
    <property type="entry name" value="Cytochrome C3"/>
    <property type="match status" value="2"/>
</dbReference>
<evidence type="ECO:0000256" key="1">
    <source>
        <dbReference type="SAM" id="Phobius"/>
    </source>
</evidence>
<keyword evidence="3" id="KW-1185">Reference proteome</keyword>
<dbReference type="AlphaFoldDB" id="A0A7W0C8A8"/>
<sequence>MKPFDRIKNFFAAVSLNRWPVVFVILAAGLGGVFAYLVYVYPSAAMGPEQPIAFSHRVHAGIKDIDCRFCHPFVERSTYPGVPEVQKCLFCHDHIIAGHPEIQKEHTYFNTDTPTPWRRVNYLPEHVMFNHQRHIKKDVACASCHGQVEEKDRLKGRAFEMGFCLECHRAEEANLDCWLACHN</sequence>
<evidence type="ECO:0000313" key="2">
    <source>
        <dbReference type="EMBL" id="MBA2881025.1"/>
    </source>
</evidence>
<dbReference type="SUPFAM" id="SSF48695">
    <property type="entry name" value="Multiheme cytochromes"/>
    <property type="match status" value="1"/>
</dbReference>
<comment type="caution">
    <text evidence="2">The sequence shown here is derived from an EMBL/GenBank/DDBJ whole genome shotgun (WGS) entry which is preliminary data.</text>
</comment>
<name>A0A7W0C8A8_9BACT</name>
<dbReference type="EMBL" id="JACDUS010000003">
    <property type="protein sequence ID" value="MBA2881025.1"/>
    <property type="molecule type" value="Genomic_DNA"/>
</dbReference>
<proteinExistence type="predicted"/>
<dbReference type="PANTHER" id="PTHR39425:SF1">
    <property type="entry name" value="CYTOCHROME C7-LIKE DOMAIN-CONTAINING PROTEIN"/>
    <property type="match status" value="1"/>
</dbReference>
<dbReference type="PANTHER" id="PTHR39425">
    <property type="entry name" value="LIPOPROTEIN CYTOCHROME C"/>
    <property type="match status" value="1"/>
</dbReference>
<dbReference type="Proteomes" id="UP000525298">
    <property type="component" value="Unassembled WGS sequence"/>
</dbReference>
<feature type="transmembrane region" description="Helical" evidence="1">
    <location>
        <begin position="21"/>
        <end position="41"/>
    </location>
</feature>
<keyword evidence="1" id="KW-1133">Transmembrane helix</keyword>
<keyword evidence="1" id="KW-0812">Transmembrane</keyword>
<dbReference type="CDD" id="cd08168">
    <property type="entry name" value="Cytochrom_C3"/>
    <property type="match status" value="1"/>
</dbReference>
<dbReference type="InterPro" id="IPR036280">
    <property type="entry name" value="Multihaem_cyt_sf"/>
</dbReference>
<dbReference type="RefSeq" id="WP_181550691.1">
    <property type="nucleotide sequence ID" value="NZ_JACDUS010000003.1"/>
</dbReference>
<evidence type="ECO:0008006" key="4">
    <source>
        <dbReference type="Google" id="ProtNLM"/>
    </source>
</evidence>
<reference evidence="2 3" key="1">
    <citation type="submission" date="2020-07" db="EMBL/GenBank/DDBJ databases">
        <title>Genomic Encyclopedia of Type Strains, Phase IV (KMG-IV): sequencing the most valuable type-strain genomes for metagenomic binning, comparative biology and taxonomic classification.</title>
        <authorList>
            <person name="Goeker M."/>
        </authorList>
    </citation>
    <scope>NUCLEOTIDE SEQUENCE [LARGE SCALE GENOMIC DNA]</scope>
    <source>
        <strain evidence="2 3">DSM 17721</strain>
    </source>
</reference>
<protein>
    <recommendedName>
        <fullName evidence="4">Cytochrome c family protein</fullName>
    </recommendedName>
</protein>
<gene>
    <name evidence="2" type="ORF">HNR65_001351</name>
</gene>
<keyword evidence="1" id="KW-0472">Membrane</keyword>
<organism evidence="2 3">
    <name type="scientific">Desulfosalsimonas propionicica</name>
    <dbReference type="NCBI Taxonomy" id="332175"/>
    <lineage>
        <taxon>Bacteria</taxon>
        <taxon>Pseudomonadati</taxon>
        <taxon>Thermodesulfobacteriota</taxon>
        <taxon>Desulfobacteria</taxon>
        <taxon>Desulfobacterales</taxon>
        <taxon>Desulfosalsimonadaceae</taxon>
        <taxon>Desulfosalsimonas</taxon>
    </lineage>
</organism>